<evidence type="ECO:0008006" key="7">
    <source>
        <dbReference type="Google" id="ProtNLM"/>
    </source>
</evidence>
<keyword evidence="6" id="KW-1185">Reference proteome</keyword>
<dbReference type="STRING" id="945553.A0A0D2NHQ5"/>
<dbReference type="InterPro" id="IPR051209">
    <property type="entry name" value="FAD-bind_Monooxygenase_sf"/>
</dbReference>
<evidence type="ECO:0000256" key="3">
    <source>
        <dbReference type="ARBA" id="ARBA00022827"/>
    </source>
</evidence>
<comment type="similarity">
    <text evidence="1">Belongs to the FAD-binding monooxygenase family.</text>
</comment>
<gene>
    <name evidence="5" type="ORF">HYPSUDRAFT_322622</name>
</gene>
<reference evidence="6" key="1">
    <citation type="submission" date="2014-04" db="EMBL/GenBank/DDBJ databases">
        <title>Evolutionary Origins and Diversification of the Mycorrhizal Mutualists.</title>
        <authorList>
            <consortium name="DOE Joint Genome Institute"/>
            <consortium name="Mycorrhizal Genomics Consortium"/>
            <person name="Kohler A."/>
            <person name="Kuo A."/>
            <person name="Nagy L.G."/>
            <person name="Floudas D."/>
            <person name="Copeland A."/>
            <person name="Barry K.W."/>
            <person name="Cichocki N."/>
            <person name="Veneault-Fourrey C."/>
            <person name="LaButti K."/>
            <person name="Lindquist E.A."/>
            <person name="Lipzen A."/>
            <person name="Lundell T."/>
            <person name="Morin E."/>
            <person name="Murat C."/>
            <person name="Riley R."/>
            <person name="Ohm R."/>
            <person name="Sun H."/>
            <person name="Tunlid A."/>
            <person name="Henrissat B."/>
            <person name="Grigoriev I.V."/>
            <person name="Hibbett D.S."/>
            <person name="Martin F."/>
        </authorList>
    </citation>
    <scope>NUCLEOTIDE SEQUENCE [LARGE SCALE GENOMIC DNA]</scope>
    <source>
        <strain evidence="6">FD-334 SS-4</strain>
    </source>
</reference>
<dbReference type="PANTHER" id="PTHR42877">
    <property type="entry name" value="L-ORNITHINE N(5)-MONOOXYGENASE-RELATED"/>
    <property type="match status" value="1"/>
</dbReference>
<dbReference type="GO" id="GO:0004499">
    <property type="term" value="F:N,N-dimethylaniline monooxygenase activity"/>
    <property type="evidence" value="ECO:0007669"/>
    <property type="project" value="InterPro"/>
</dbReference>
<evidence type="ECO:0000256" key="2">
    <source>
        <dbReference type="ARBA" id="ARBA00022630"/>
    </source>
</evidence>
<evidence type="ECO:0000256" key="1">
    <source>
        <dbReference type="ARBA" id="ARBA00010139"/>
    </source>
</evidence>
<name>A0A0D2NHQ5_HYPSF</name>
<organism evidence="5 6">
    <name type="scientific">Hypholoma sublateritium (strain FD-334 SS-4)</name>
    <dbReference type="NCBI Taxonomy" id="945553"/>
    <lineage>
        <taxon>Eukaryota</taxon>
        <taxon>Fungi</taxon>
        <taxon>Dikarya</taxon>
        <taxon>Basidiomycota</taxon>
        <taxon>Agaricomycotina</taxon>
        <taxon>Agaricomycetes</taxon>
        <taxon>Agaricomycetidae</taxon>
        <taxon>Agaricales</taxon>
        <taxon>Agaricineae</taxon>
        <taxon>Strophariaceae</taxon>
        <taxon>Hypholoma</taxon>
    </lineage>
</organism>
<evidence type="ECO:0000256" key="4">
    <source>
        <dbReference type="ARBA" id="ARBA00023002"/>
    </source>
</evidence>
<dbReference type="InterPro" id="IPR036188">
    <property type="entry name" value="FAD/NAD-bd_sf"/>
</dbReference>
<dbReference type="OMA" id="CYLAREQ"/>
<keyword evidence="2" id="KW-0285">Flavoprotein</keyword>
<evidence type="ECO:0000313" key="6">
    <source>
        <dbReference type="Proteomes" id="UP000054270"/>
    </source>
</evidence>
<dbReference type="Gene3D" id="3.50.50.60">
    <property type="entry name" value="FAD/NAD(P)-binding domain"/>
    <property type="match status" value="2"/>
</dbReference>
<dbReference type="SUPFAM" id="SSF51905">
    <property type="entry name" value="FAD/NAD(P)-binding domain"/>
    <property type="match status" value="2"/>
</dbReference>
<protein>
    <recommendedName>
        <fullName evidence="7">FAD/NAD(P)-binding domain-containing protein</fullName>
    </recommendedName>
</protein>
<evidence type="ECO:0000313" key="5">
    <source>
        <dbReference type="EMBL" id="KJA16156.1"/>
    </source>
</evidence>
<dbReference type="OrthoDB" id="74360at2759"/>
<proteinExistence type="inferred from homology"/>
<dbReference type="Proteomes" id="UP000054270">
    <property type="component" value="Unassembled WGS sequence"/>
</dbReference>
<keyword evidence="4" id="KW-0560">Oxidoreductase</keyword>
<dbReference type="EMBL" id="KN817627">
    <property type="protein sequence ID" value="KJA16156.1"/>
    <property type="molecule type" value="Genomic_DNA"/>
</dbReference>
<dbReference type="AlphaFoldDB" id="A0A0D2NHQ5"/>
<dbReference type="Pfam" id="PF00743">
    <property type="entry name" value="FMO-like"/>
    <property type="match status" value="1"/>
</dbReference>
<dbReference type="GO" id="GO:0050661">
    <property type="term" value="F:NADP binding"/>
    <property type="evidence" value="ECO:0007669"/>
    <property type="project" value="InterPro"/>
</dbReference>
<keyword evidence="3" id="KW-0274">FAD</keyword>
<accession>A0A0D2NHQ5</accession>
<dbReference type="PANTHER" id="PTHR42877:SF8">
    <property type="entry name" value="MONOOXYGENASE"/>
    <property type="match status" value="1"/>
</dbReference>
<sequence>MSQNDDATTFTANYTSPIHEPKHLKIICAGAGASGLLLAYKLQRSFDNFELVIYEKNEDISGTWLENTYPGCACDVPAHIYTYSFEPNPNWSSVYSGSREIRDYFLSFANKYGLDKYIKLQHQVSGAVWNDKTGQWDVDITNLENGSVIHDSCAIFISAVGVLNAWKWPTIPGLHDFKGPVLHTARWDPSVNLEGKHVGLIGNGSSGIQVLPAISPVVNKVTTFIRSSTWVSPTRGFEARMYPDEERQKYATDPEAHLAYRKTLETSINALFSIFIADSPAQKQISDAMKKAMQDKLQISDDLQKLVIPTWPVGCRRLTPGIGYLETLASDKVEVVFGEIAKITPAGCVSTTGQEHPIDVLICATGFDTSFKPRFPLIGLGGKNLLDAWASEAQSYLGIAVHDFPNYFMFVGPNSPSGNGPLIAPMEAQADYMLKMINRWQTENIHSFNPKNEAVQDFIAFKDEFMKATVWQHECKSWYKNNSTSGKVTALWPGSSLHYLEAIADPRYEDWDFKYRGNRFAFLGNGRSQVESDSTADWAYYLRNEDDGPYLSRMKQTKIVARSGTVASEARTSLQF</sequence>
<dbReference type="InterPro" id="IPR020946">
    <property type="entry name" value="Flavin_mOase-like"/>
</dbReference>
<dbReference type="GO" id="GO:0050660">
    <property type="term" value="F:flavin adenine dinucleotide binding"/>
    <property type="evidence" value="ECO:0007669"/>
    <property type="project" value="InterPro"/>
</dbReference>